<protein>
    <submittedName>
        <fullName evidence="2">Enamine/imine deaminase</fullName>
        <ecNumber evidence="2">3.5.4.-</ecNumber>
    </submittedName>
</protein>
<dbReference type="PANTHER" id="PTHR11803">
    <property type="entry name" value="2-IMINOBUTANOATE/2-IMINOPROPANOATE DEAMINASE RIDA"/>
    <property type="match status" value="1"/>
</dbReference>
<dbReference type="CDD" id="cd00448">
    <property type="entry name" value="YjgF_YER057c_UK114_family"/>
    <property type="match status" value="1"/>
</dbReference>
<dbReference type="GO" id="GO:0019239">
    <property type="term" value="F:deaminase activity"/>
    <property type="evidence" value="ECO:0007669"/>
    <property type="project" value="TreeGrafter"/>
</dbReference>
<proteinExistence type="inferred from homology"/>
<evidence type="ECO:0000256" key="1">
    <source>
        <dbReference type="ARBA" id="ARBA00010552"/>
    </source>
</evidence>
<dbReference type="InterPro" id="IPR006175">
    <property type="entry name" value="YjgF/YER057c/UK114"/>
</dbReference>
<dbReference type="RefSeq" id="WP_160142289.1">
    <property type="nucleotide sequence ID" value="NZ_UWPJ01000023.1"/>
</dbReference>
<dbReference type="InterPro" id="IPR035959">
    <property type="entry name" value="RutC-like_sf"/>
</dbReference>
<dbReference type="Proteomes" id="UP000277294">
    <property type="component" value="Unassembled WGS sequence"/>
</dbReference>
<sequence length="125" mass="13673">MKTWEPRRLAPPAGHYAYAVQTGNLVYLSGVLPDLARGSDFAVQFGTCFERIEAILAEGGLDLSHLVQCTVYLSDITLWDEFNRLYRERLGAHRCARTVVPVGALHFGALIEVQAVAEAIPSTAA</sequence>
<organism evidence="2 3">
    <name type="scientific">Pigmentiphaga humi</name>
    <dbReference type="NCBI Taxonomy" id="2478468"/>
    <lineage>
        <taxon>Bacteria</taxon>
        <taxon>Pseudomonadati</taxon>
        <taxon>Pseudomonadota</taxon>
        <taxon>Betaproteobacteria</taxon>
        <taxon>Burkholderiales</taxon>
        <taxon>Alcaligenaceae</taxon>
        <taxon>Pigmentiphaga</taxon>
    </lineage>
</organism>
<reference evidence="2 3" key="1">
    <citation type="submission" date="2018-10" db="EMBL/GenBank/DDBJ databases">
        <authorList>
            <person name="Criscuolo A."/>
        </authorList>
    </citation>
    <scope>NUCLEOTIDE SEQUENCE [LARGE SCALE GENOMIC DNA]</scope>
    <source>
        <strain evidence="2">DnA1</strain>
    </source>
</reference>
<keyword evidence="3" id="KW-1185">Reference proteome</keyword>
<accession>A0A3P4B4T5</accession>
<name>A0A3P4B4T5_9BURK</name>
<dbReference type="EC" id="3.5.4.-" evidence="2"/>
<dbReference type="EMBL" id="UWPJ01000023">
    <property type="protein sequence ID" value="VCU70931.1"/>
    <property type="molecule type" value="Genomic_DNA"/>
</dbReference>
<dbReference type="PANTHER" id="PTHR11803:SF58">
    <property type="entry name" value="PROTEIN HMF1-RELATED"/>
    <property type="match status" value="1"/>
</dbReference>
<dbReference type="AlphaFoldDB" id="A0A3P4B4T5"/>
<dbReference type="GO" id="GO:0005829">
    <property type="term" value="C:cytosol"/>
    <property type="evidence" value="ECO:0007669"/>
    <property type="project" value="TreeGrafter"/>
</dbReference>
<keyword evidence="2" id="KW-0378">Hydrolase</keyword>
<dbReference type="OrthoDB" id="9803101at2"/>
<evidence type="ECO:0000313" key="3">
    <source>
        <dbReference type="Proteomes" id="UP000277294"/>
    </source>
</evidence>
<evidence type="ECO:0000313" key="2">
    <source>
        <dbReference type="EMBL" id="VCU70931.1"/>
    </source>
</evidence>
<dbReference type="SUPFAM" id="SSF55298">
    <property type="entry name" value="YjgF-like"/>
    <property type="match status" value="1"/>
</dbReference>
<comment type="similarity">
    <text evidence="1">Belongs to the RutC family.</text>
</comment>
<gene>
    <name evidence="2" type="primary">yabJ_2</name>
    <name evidence="2" type="ORF">PIGHUM_03011</name>
</gene>
<dbReference type="Pfam" id="PF01042">
    <property type="entry name" value="Ribonuc_L-PSP"/>
    <property type="match status" value="1"/>
</dbReference>
<dbReference type="Gene3D" id="3.30.1330.40">
    <property type="entry name" value="RutC-like"/>
    <property type="match status" value="1"/>
</dbReference>